<feature type="transmembrane region" description="Helical" evidence="5">
    <location>
        <begin position="331"/>
        <end position="354"/>
    </location>
</feature>
<feature type="transmembrane region" description="Helical" evidence="5">
    <location>
        <begin position="265"/>
        <end position="285"/>
    </location>
</feature>
<dbReference type="InterPro" id="IPR002810">
    <property type="entry name" value="NfeD-like_C"/>
</dbReference>
<accession>A0A511ZAB4</accession>
<dbReference type="InterPro" id="IPR056739">
    <property type="entry name" value="NfeD_membrane"/>
</dbReference>
<dbReference type="CDD" id="cd07021">
    <property type="entry name" value="Clp_protease_NfeD_like"/>
    <property type="match status" value="1"/>
</dbReference>
<evidence type="ECO:0000256" key="5">
    <source>
        <dbReference type="SAM" id="Phobius"/>
    </source>
</evidence>
<dbReference type="PANTHER" id="PTHR33507">
    <property type="entry name" value="INNER MEMBRANE PROTEIN YBBJ"/>
    <property type="match status" value="1"/>
</dbReference>
<dbReference type="OrthoDB" id="9806253at2"/>
<gene>
    <name evidence="9" type="primary">yqeZ</name>
    <name evidence="9" type="ORF">SLU01_26550</name>
</gene>
<feature type="domain" description="NfeD1b N-terminal" evidence="8">
    <location>
        <begin position="31"/>
        <end position="220"/>
    </location>
</feature>
<dbReference type="SUPFAM" id="SSF141322">
    <property type="entry name" value="NfeD domain-like"/>
    <property type="match status" value="1"/>
</dbReference>
<dbReference type="PANTHER" id="PTHR33507:SF3">
    <property type="entry name" value="INNER MEMBRANE PROTEIN YBBJ"/>
    <property type="match status" value="1"/>
</dbReference>
<dbReference type="Gene3D" id="3.90.226.10">
    <property type="entry name" value="2-enoyl-CoA Hydratase, Chain A, domain 1"/>
    <property type="match status" value="1"/>
</dbReference>
<dbReference type="InterPro" id="IPR052165">
    <property type="entry name" value="Membrane_assoc_protease"/>
</dbReference>
<comment type="caution">
    <text evidence="9">The sequence shown here is derived from an EMBL/GenBank/DDBJ whole genome shotgun (WGS) entry which is preliminary data.</text>
</comment>
<evidence type="ECO:0000259" key="8">
    <source>
        <dbReference type="Pfam" id="PF25145"/>
    </source>
</evidence>
<dbReference type="Gene3D" id="2.40.50.140">
    <property type="entry name" value="Nucleic acid-binding proteins"/>
    <property type="match status" value="1"/>
</dbReference>
<name>A0A511ZAB4_9BACL</name>
<evidence type="ECO:0000313" key="9">
    <source>
        <dbReference type="EMBL" id="GEN84343.1"/>
    </source>
</evidence>
<evidence type="ECO:0000313" key="10">
    <source>
        <dbReference type="Proteomes" id="UP000321901"/>
    </source>
</evidence>
<dbReference type="Pfam" id="PF25145">
    <property type="entry name" value="NfeD1b_N"/>
    <property type="match status" value="1"/>
</dbReference>
<comment type="subcellular location">
    <subcellularLocation>
        <location evidence="1">Membrane</location>
        <topology evidence="1">Multi-pass membrane protein</topology>
    </subcellularLocation>
</comment>
<evidence type="ECO:0000256" key="3">
    <source>
        <dbReference type="ARBA" id="ARBA00022989"/>
    </source>
</evidence>
<evidence type="ECO:0000256" key="1">
    <source>
        <dbReference type="ARBA" id="ARBA00004141"/>
    </source>
</evidence>
<dbReference type="SUPFAM" id="SSF52096">
    <property type="entry name" value="ClpP/crotonase"/>
    <property type="match status" value="1"/>
</dbReference>
<dbReference type="InterPro" id="IPR012340">
    <property type="entry name" value="NA-bd_OB-fold"/>
</dbReference>
<dbReference type="AlphaFoldDB" id="A0A511ZAB4"/>
<dbReference type="GO" id="GO:0005886">
    <property type="term" value="C:plasma membrane"/>
    <property type="evidence" value="ECO:0007669"/>
    <property type="project" value="TreeGrafter"/>
</dbReference>
<reference evidence="9 10" key="1">
    <citation type="submission" date="2019-07" db="EMBL/GenBank/DDBJ databases">
        <title>Whole genome shotgun sequence of Sporosarcina luteola NBRC 105378.</title>
        <authorList>
            <person name="Hosoyama A."/>
            <person name="Uohara A."/>
            <person name="Ohji S."/>
            <person name="Ichikawa N."/>
        </authorList>
    </citation>
    <scope>NUCLEOTIDE SEQUENCE [LARGE SCALE GENOMIC DNA]</scope>
    <source>
        <strain evidence="9 10">NBRC 105378</strain>
    </source>
</reference>
<keyword evidence="2 5" id="KW-0812">Transmembrane</keyword>
<evidence type="ECO:0000259" key="6">
    <source>
        <dbReference type="Pfam" id="PF01957"/>
    </source>
</evidence>
<dbReference type="EMBL" id="BJYL01000036">
    <property type="protein sequence ID" value="GEN84343.1"/>
    <property type="molecule type" value="Genomic_DNA"/>
</dbReference>
<keyword evidence="4 5" id="KW-0472">Membrane</keyword>
<proteinExistence type="predicted"/>
<protein>
    <submittedName>
        <fullName evidence="9">Uncharacterized protein</fullName>
    </submittedName>
</protein>
<keyword evidence="10" id="KW-1185">Reference proteome</keyword>
<organism evidence="9 10">
    <name type="scientific">Sporosarcina luteola</name>
    <dbReference type="NCBI Taxonomy" id="582850"/>
    <lineage>
        <taxon>Bacteria</taxon>
        <taxon>Bacillati</taxon>
        <taxon>Bacillota</taxon>
        <taxon>Bacilli</taxon>
        <taxon>Bacillales</taxon>
        <taxon>Caryophanaceae</taxon>
        <taxon>Sporosarcina</taxon>
    </lineage>
</organism>
<evidence type="ECO:0000256" key="2">
    <source>
        <dbReference type="ARBA" id="ARBA00022692"/>
    </source>
</evidence>
<evidence type="ECO:0000259" key="7">
    <source>
        <dbReference type="Pfam" id="PF24961"/>
    </source>
</evidence>
<feature type="domain" description="NfeD-like C-terminal" evidence="6">
    <location>
        <begin position="383"/>
        <end position="437"/>
    </location>
</feature>
<dbReference type="Pfam" id="PF01957">
    <property type="entry name" value="NfeD"/>
    <property type="match status" value="1"/>
</dbReference>
<dbReference type="InterPro" id="IPR056738">
    <property type="entry name" value="NfeD1b_N"/>
</dbReference>
<keyword evidence="3 5" id="KW-1133">Transmembrane helix</keyword>
<dbReference type="Proteomes" id="UP000321901">
    <property type="component" value="Unassembled WGS sequence"/>
</dbReference>
<dbReference type="RefSeq" id="WP_147059115.1">
    <property type="nucleotide sequence ID" value="NZ_BJYL01000036.1"/>
</dbReference>
<dbReference type="InterPro" id="IPR029045">
    <property type="entry name" value="ClpP/crotonase-like_dom_sf"/>
</dbReference>
<feature type="transmembrane region" description="Helical" evidence="5">
    <location>
        <begin position="233"/>
        <end position="253"/>
    </location>
</feature>
<dbReference type="Pfam" id="PF24961">
    <property type="entry name" value="NfeD_membrane"/>
    <property type="match status" value="1"/>
</dbReference>
<evidence type="ECO:0000256" key="4">
    <source>
        <dbReference type="ARBA" id="ARBA00023136"/>
    </source>
</evidence>
<feature type="domain" description="NfeD integral membrane" evidence="7">
    <location>
        <begin position="239"/>
        <end position="352"/>
    </location>
</feature>
<sequence>MRKMIGKFILFILFLSVISIPFSHTSANADKVYHVKINKEVEKGLYAYLKRSFREAEAAEAKAIILEIDTLGGFTDAAGEIGKLMDETEPEIIAYINYKAISAGAYIALHAEKIYMSPNGKIGAAQAVEGTTGNAVDVKAHSYWVAEMKSAAETHERNPMYAMAMAEPSIELDKYRAGAGKLLTLTASEAAEEEVGYSNGTVSSFDELLEVNELQDAEIVATKVSFAEGIARFITHPIVVPILLSIAGLGLVVELYSPGFGVPGTMAITSLFLFFFGHLVAGLAGYETLILFLVGVVLIALEFFIAGGIAGVLGAVAIVVSIILAGGNPMFMAYAVLIAIAVAVSGMVIIMKFFGRKLHLLNKMVLMDSTDTESGYVSNVNRTELLGKKAKTVTPLRPSGTIDMDGERIDVVSQGSYIDRDKHVIIVKVEGSRIVVREVEEKGEMNNG</sequence>
<feature type="transmembrane region" description="Helical" evidence="5">
    <location>
        <begin position="292"/>
        <end position="325"/>
    </location>
</feature>